<dbReference type="HOGENOM" id="CLU_2382584_0_0_11"/>
<gene>
    <name evidence="2" type="ordered locus">Lxx16820</name>
</gene>
<organism evidence="2 3">
    <name type="scientific">Leifsonia xyli subsp. xyli (strain CTCB07)</name>
    <dbReference type="NCBI Taxonomy" id="281090"/>
    <lineage>
        <taxon>Bacteria</taxon>
        <taxon>Bacillati</taxon>
        <taxon>Actinomycetota</taxon>
        <taxon>Actinomycetes</taxon>
        <taxon>Micrococcales</taxon>
        <taxon>Microbacteriaceae</taxon>
        <taxon>Leifsonia</taxon>
    </lineage>
</organism>
<name>Q6ADU5_LEIXX</name>
<accession>Q6ADU5</accession>
<dbReference type="AlphaFoldDB" id="Q6ADU5"/>
<keyword evidence="1" id="KW-1133">Transmembrane helix</keyword>
<keyword evidence="3" id="KW-1185">Reference proteome</keyword>
<dbReference type="Proteomes" id="UP000001306">
    <property type="component" value="Chromosome"/>
</dbReference>
<feature type="transmembrane region" description="Helical" evidence="1">
    <location>
        <begin position="42"/>
        <end position="60"/>
    </location>
</feature>
<sequence length="94" mass="9625">MLGVALLLLRNAGPAAVGSLYLAAVTVPLVAADVRERRLPNALVLPGYVFLVVGVVWDGLARGSPRGGRSPSRPGCSCRWGRPAPCSFGGSPAS</sequence>
<evidence type="ECO:0000313" key="3">
    <source>
        <dbReference type="Proteomes" id="UP000001306"/>
    </source>
</evidence>
<evidence type="ECO:0000256" key="1">
    <source>
        <dbReference type="SAM" id="Phobius"/>
    </source>
</evidence>
<dbReference type="STRING" id="281090.Lxx16820"/>
<proteinExistence type="predicted"/>
<keyword evidence="1" id="KW-0812">Transmembrane</keyword>
<reference evidence="2 3" key="1">
    <citation type="journal article" date="2004" name="Mol. Plant Microbe Interact.">
        <title>The genome sequence of the Gram-positive sugarcane pathogen Leifsonia xyli subsp. xyli.</title>
        <authorList>
            <person name="Monteiro-Vitorello C.B."/>
            <person name="Camargo L.E.A."/>
            <person name="Van Sluys M.A."/>
            <person name="Kitajima J.P."/>
            <person name="Truffi D."/>
            <person name="do Amaral A.M."/>
            <person name="Harakava R."/>
            <person name="de Oliveira J.C.F."/>
            <person name="Wood D."/>
            <person name="de Oliveira M.C."/>
            <person name="Miyaki C.Y."/>
            <person name="Takita M.A."/>
            <person name="da Silva A.C.R."/>
            <person name="Furlan L.R."/>
            <person name="Carraro D.M."/>
            <person name="Camarotte G."/>
            <person name="Almeida N.F. Jr."/>
            <person name="Carrer H."/>
            <person name="Coutinho L.L."/>
            <person name="El-Dorry H.A."/>
            <person name="Ferro M.I.T."/>
            <person name="Gagliardi P.R."/>
            <person name="Giglioti E."/>
            <person name="Goldman M.H.S."/>
            <person name="Goldman G.H."/>
            <person name="Kimura E.T."/>
            <person name="Ferro E.S."/>
            <person name="Kuramae E.E."/>
            <person name="Lemos E.G.M."/>
            <person name="Lemos M.V.F."/>
            <person name="Mauro S.M.Z."/>
            <person name="Machado M.A."/>
            <person name="Marino C.L."/>
            <person name="Menck C.F."/>
            <person name="Nunes L.R."/>
            <person name="Oliveira R.C."/>
            <person name="Pereira G.G."/>
            <person name="Siqueira W."/>
            <person name="de Souza A.A."/>
            <person name="Tsai S.M."/>
            <person name="Zanca A.S."/>
            <person name="Simpson A.J.G."/>
            <person name="Brumbley S.M."/>
            <person name="Setubal J.C."/>
        </authorList>
    </citation>
    <scope>NUCLEOTIDE SEQUENCE [LARGE SCALE GENOMIC DNA]</scope>
    <source>
        <strain evidence="2 3">CTCB07</strain>
    </source>
</reference>
<dbReference type="EMBL" id="AE016822">
    <property type="protein sequence ID" value="AAT89451.1"/>
    <property type="molecule type" value="Genomic_DNA"/>
</dbReference>
<dbReference type="KEGG" id="lxx:Lxx16820"/>
<evidence type="ECO:0000313" key="2">
    <source>
        <dbReference type="EMBL" id="AAT89451.1"/>
    </source>
</evidence>
<protein>
    <submittedName>
        <fullName evidence="2">Uncharacterized protein</fullName>
    </submittedName>
</protein>
<keyword evidence="1" id="KW-0472">Membrane</keyword>